<name>A0A0E9U9B0_ANGAN</name>
<reference evidence="2" key="2">
    <citation type="journal article" date="2015" name="Fish Shellfish Immunol.">
        <title>Early steps in the European eel (Anguilla anguilla)-Vibrio vulnificus interaction in the gills: Role of the RtxA13 toxin.</title>
        <authorList>
            <person name="Callol A."/>
            <person name="Pajuelo D."/>
            <person name="Ebbesson L."/>
            <person name="Teles M."/>
            <person name="MacKenzie S."/>
            <person name="Amaro C."/>
        </authorList>
    </citation>
    <scope>NUCLEOTIDE SEQUENCE</scope>
</reference>
<keyword evidence="1" id="KW-0732">Signal</keyword>
<dbReference type="AlphaFoldDB" id="A0A0E9U9B0"/>
<proteinExistence type="predicted"/>
<organism evidence="2">
    <name type="scientific">Anguilla anguilla</name>
    <name type="common">European freshwater eel</name>
    <name type="synonym">Muraena anguilla</name>
    <dbReference type="NCBI Taxonomy" id="7936"/>
    <lineage>
        <taxon>Eukaryota</taxon>
        <taxon>Metazoa</taxon>
        <taxon>Chordata</taxon>
        <taxon>Craniata</taxon>
        <taxon>Vertebrata</taxon>
        <taxon>Euteleostomi</taxon>
        <taxon>Actinopterygii</taxon>
        <taxon>Neopterygii</taxon>
        <taxon>Teleostei</taxon>
        <taxon>Anguilliformes</taxon>
        <taxon>Anguillidae</taxon>
        <taxon>Anguilla</taxon>
    </lineage>
</organism>
<evidence type="ECO:0000256" key="1">
    <source>
        <dbReference type="SAM" id="SignalP"/>
    </source>
</evidence>
<protein>
    <submittedName>
        <fullName evidence="2">Uncharacterized protein</fullName>
    </submittedName>
</protein>
<accession>A0A0E9U9B0</accession>
<feature type="chain" id="PRO_5002433434" evidence="1">
    <location>
        <begin position="21"/>
        <end position="46"/>
    </location>
</feature>
<evidence type="ECO:0000313" key="2">
    <source>
        <dbReference type="EMBL" id="JAH62302.1"/>
    </source>
</evidence>
<sequence>MASAAVALFSLSFLINVVLWENAFHDVRKIANSCYKTYKGPETCNC</sequence>
<dbReference type="EMBL" id="GBXM01046275">
    <property type="protein sequence ID" value="JAH62302.1"/>
    <property type="molecule type" value="Transcribed_RNA"/>
</dbReference>
<reference evidence="2" key="1">
    <citation type="submission" date="2014-11" db="EMBL/GenBank/DDBJ databases">
        <authorList>
            <person name="Amaro Gonzalez C."/>
        </authorList>
    </citation>
    <scope>NUCLEOTIDE SEQUENCE</scope>
</reference>
<feature type="signal peptide" evidence="1">
    <location>
        <begin position="1"/>
        <end position="20"/>
    </location>
</feature>